<protein>
    <submittedName>
        <fullName evidence="2">Uncharacterized protein</fullName>
    </submittedName>
</protein>
<organism evidence="1 2">
    <name type="scientific">Panagrolaimus sp. ES5</name>
    <dbReference type="NCBI Taxonomy" id="591445"/>
    <lineage>
        <taxon>Eukaryota</taxon>
        <taxon>Metazoa</taxon>
        <taxon>Ecdysozoa</taxon>
        <taxon>Nematoda</taxon>
        <taxon>Chromadorea</taxon>
        <taxon>Rhabditida</taxon>
        <taxon>Tylenchina</taxon>
        <taxon>Panagrolaimomorpha</taxon>
        <taxon>Panagrolaimoidea</taxon>
        <taxon>Panagrolaimidae</taxon>
        <taxon>Panagrolaimus</taxon>
    </lineage>
</organism>
<evidence type="ECO:0000313" key="2">
    <source>
        <dbReference type="WBParaSite" id="ES5_v2.g18316.t1"/>
    </source>
</evidence>
<accession>A0AC34FLP2</accession>
<evidence type="ECO:0000313" key="1">
    <source>
        <dbReference type="Proteomes" id="UP000887579"/>
    </source>
</evidence>
<dbReference type="Proteomes" id="UP000887579">
    <property type="component" value="Unplaced"/>
</dbReference>
<dbReference type="WBParaSite" id="ES5_v2.g18316.t1">
    <property type="protein sequence ID" value="ES5_v2.g18316.t1"/>
    <property type="gene ID" value="ES5_v2.g18316"/>
</dbReference>
<reference evidence="2" key="1">
    <citation type="submission" date="2022-11" db="UniProtKB">
        <authorList>
            <consortium name="WormBaseParasite"/>
        </authorList>
    </citation>
    <scope>IDENTIFICATION</scope>
</reference>
<proteinExistence type="predicted"/>
<name>A0AC34FLP2_9BILA</name>
<sequence length="442" mass="49679">MTDVKVTPLNDNLIENGIFPSERFDHATLRKCNWPKLPGHRTPEGGTGGEYFGEDVKVVWKDNKLIFPMGEIEVPIAERNQDRITYYGSFVAQLDSDIAYYPEKHFVSIHSKDFLIFVCCKSTTSDTPMFRAIHVPHGYGIVVEACIAHTMPIPLHANSVDFKVYHRSVNSVAQFNLTNPLNVNIKDVDESTTIIVLKAVVCDDEEEKSRRSRSPTPKKIRLPVDFSSELLHAHPANASNFKEYGKVIDNIHEYEDSVTHEAWPRTITPKEFPGLEFQPIADALSEANGEALIQDFRMTWSTHLFDKNSNSLRFNGLTGSFAGAEGKPGVEYNKINGEYKVDVLMKRPDGSFYIHAKERNSTFFMIVAKPDPESGEPIKESLKAFSFSPGHGARLEPGFWHSVPIPHSSCDIVEFRETVAETNANIICNVHLESGPLKFTSH</sequence>